<comment type="caution">
    <text evidence="1">The sequence shown here is derived from an EMBL/GenBank/DDBJ whole genome shotgun (WGS) entry which is preliminary data.</text>
</comment>
<sequence>MIWEVLKVSLLYSKAMEAFKKDAKRQTEYQNKTKTKAK</sequence>
<reference evidence="1 2" key="1">
    <citation type="submission" date="2013-06" db="EMBL/GenBank/DDBJ databases">
        <title>Whole genome shotgun sequence of Bacillus selenatarsenatis SF-1.</title>
        <authorList>
            <person name="Kuroda M."/>
            <person name="Sei K."/>
            <person name="Yamashita M."/>
            <person name="Ike M."/>
        </authorList>
    </citation>
    <scope>NUCLEOTIDE SEQUENCE [LARGE SCALE GENOMIC DNA]</scope>
    <source>
        <strain evidence="1 2">SF-1</strain>
    </source>
</reference>
<name>A0A0A8X5J5_MESS1</name>
<protein>
    <submittedName>
        <fullName evidence="1">Uncharacterized protein</fullName>
    </submittedName>
</protein>
<proteinExistence type="predicted"/>
<dbReference type="EMBL" id="BASE01000058">
    <property type="protein sequence ID" value="GAM14529.1"/>
    <property type="molecule type" value="Genomic_DNA"/>
</dbReference>
<dbReference type="Proteomes" id="UP000031014">
    <property type="component" value="Unassembled WGS sequence"/>
</dbReference>
<dbReference type="AlphaFoldDB" id="A0A0A8X5J5"/>
<organism evidence="1 2">
    <name type="scientific">Mesobacillus selenatarsenatis (strain DSM 18680 / JCM 14380 / FERM P-15431 / SF-1)</name>
    <dbReference type="NCBI Taxonomy" id="1321606"/>
    <lineage>
        <taxon>Bacteria</taxon>
        <taxon>Bacillati</taxon>
        <taxon>Bacillota</taxon>
        <taxon>Bacilli</taxon>
        <taxon>Bacillales</taxon>
        <taxon>Bacillaceae</taxon>
        <taxon>Mesobacillus</taxon>
    </lineage>
</organism>
<accession>A0A0A8X5J5</accession>
<keyword evidence="2" id="KW-1185">Reference proteome</keyword>
<evidence type="ECO:0000313" key="2">
    <source>
        <dbReference type="Proteomes" id="UP000031014"/>
    </source>
</evidence>
<gene>
    <name evidence="1" type="ORF">SAMD00020551_2680</name>
</gene>
<evidence type="ECO:0000313" key="1">
    <source>
        <dbReference type="EMBL" id="GAM14529.1"/>
    </source>
</evidence>